<dbReference type="AlphaFoldDB" id="A0A1I6GND2"/>
<dbReference type="InterPro" id="IPR013766">
    <property type="entry name" value="Thioredoxin_domain"/>
</dbReference>
<dbReference type="CDD" id="cd02966">
    <property type="entry name" value="TlpA_like_family"/>
    <property type="match status" value="1"/>
</dbReference>
<dbReference type="PANTHER" id="PTHR42852:SF17">
    <property type="entry name" value="THIOREDOXIN-LIKE PROTEIN HI_1115"/>
    <property type="match status" value="1"/>
</dbReference>
<dbReference type="InterPro" id="IPR050553">
    <property type="entry name" value="Thioredoxin_ResA/DsbE_sf"/>
</dbReference>
<dbReference type="GO" id="GO:0016491">
    <property type="term" value="F:oxidoreductase activity"/>
    <property type="evidence" value="ECO:0007669"/>
    <property type="project" value="InterPro"/>
</dbReference>
<dbReference type="InterPro" id="IPR017937">
    <property type="entry name" value="Thioredoxin_CS"/>
</dbReference>
<dbReference type="InterPro" id="IPR036249">
    <property type="entry name" value="Thioredoxin-like_sf"/>
</dbReference>
<dbReference type="EMBL" id="FOYS01000002">
    <property type="protein sequence ID" value="SFR43631.1"/>
    <property type="molecule type" value="Genomic_DNA"/>
</dbReference>
<dbReference type="GO" id="GO:0017004">
    <property type="term" value="P:cytochrome complex assembly"/>
    <property type="evidence" value="ECO:0007669"/>
    <property type="project" value="UniProtKB-KW"/>
</dbReference>
<dbReference type="SUPFAM" id="SSF52833">
    <property type="entry name" value="Thioredoxin-like"/>
    <property type="match status" value="1"/>
</dbReference>
<dbReference type="PANTHER" id="PTHR42852">
    <property type="entry name" value="THIOL:DISULFIDE INTERCHANGE PROTEIN DSBE"/>
    <property type="match status" value="1"/>
</dbReference>
<dbReference type="STRING" id="555875.SAMN04488124_1301"/>
<reference evidence="5" key="1">
    <citation type="submission" date="2016-10" db="EMBL/GenBank/DDBJ databases">
        <authorList>
            <person name="Varghese N."/>
            <person name="Submissions S."/>
        </authorList>
    </citation>
    <scope>NUCLEOTIDE SEQUENCE [LARGE SCALE GENOMIC DNA]</scope>
    <source>
        <strain evidence="5">CGMCC 1.8711</strain>
    </source>
</reference>
<dbReference type="GO" id="GO:0016853">
    <property type="term" value="F:isomerase activity"/>
    <property type="evidence" value="ECO:0007669"/>
    <property type="project" value="UniProtKB-KW"/>
</dbReference>
<dbReference type="Pfam" id="PF08534">
    <property type="entry name" value="Redoxin"/>
    <property type="match status" value="1"/>
</dbReference>
<dbReference type="InterPro" id="IPR013740">
    <property type="entry name" value="Redoxin"/>
</dbReference>
<accession>A0A1I6GND2</accession>
<keyword evidence="4" id="KW-0413">Isomerase</keyword>
<keyword evidence="2" id="KW-0201">Cytochrome c-type biogenesis</keyword>
<dbReference type="PROSITE" id="PS00194">
    <property type="entry name" value="THIOREDOXIN_1"/>
    <property type="match status" value="1"/>
</dbReference>
<dbReference type="Gene3D" id="3.40.30.10">
    <property type="entry name" value="Glutaredoxin"/>
    <property type="match status" value="1"/>
</dbReference>
<evidence type="ECO:0000313" key="4">
    <source>
        <dbReference type="EMBL" id="SFR43631.1"/>
    </source>
</evidence>
<protein>
    <submittedName>
        <fullName evidence="4">Thiol-disulfide isomerase or thioredoxin</fullName>
    </submittedName>
</protein>
<keyword evidence="5" id="KW-1185">Reference proteome</keyword>
<organism evidence="4 5">
    <name type="scientific">Halogeometricum limi</name>
    <dbReference type="NCBI Taxonomy" id="555875"/>
    <lineage>
        <taxon>Archaea</taxon>
        <taxon>Methanobacteriati</taxon>
        <taxon>Methanobacteriota</taxon>
        <taxon>Stenosarchaea group</taxon>
        <taxon>Halobacteria</taxon>
        <taxon>Halobacteriales</taxon>
        <taxon>Haloferacaceae</taxon>
        <taxon>Halogeometricum</taxon>
    </lineage>
</organism>
<proteinExistence type="predicted"/>
<name>A0A1I6GND2_9EURY</name>
<sequence length="174" mass="18447">MAVKRRELLAGVAGLGVVGGAGYVALEGVGLGDDGLPLQVTTLDAPGSEAGQRPVPVPGSPTVLDLFATWCVPCSAQMESLTSLHEEFGDRVAFVSVTNERFGGGLTEADVRRWWVDHDGAWTLGHDPESRLMRELQAGGLPYLAVVDADGTVTWTHRGLASEASLRERIRAVL</sequence>
<dbReference type="Proteomes" id="UP000243250">
    <property type="component" value="Unassembled WGS sequence"/>
</dbReference>
<evidence type="ECO:0000256" key="1">
    <source>
        <dbReference type="ARBA" id="ARBA00004196"/>
    </source>
</evidence>
<comment type="subcellular location">
    <subcellularLocation>
        <location evidence="1">Cell envelope</location>
    </subcellularLocation>
</comment>
<evidence type="ECO:0000259" key="3">
    <source>
        <dbReference type="PROSITE" id="PS51352"/>
    </source>
</evidence>
<feature type="domain" description="Thioredoxin" evidence="3">
    <location>
        <begin position="32"/>
        <end position="174"/>
    </location>
</feature>
<evidence type="ECO:0000313" key="5">
    <source>
        <dbReference type="Proteomes" id="UP000243250"/>
    </source>
</evidence>
<dbReference type="PROSITE" id="PS51352">
    <property type="entry name" value="THIOREDOXIN_2"/>
    <property type="match status" value="1"/>
</dbReference>
<evidence type="ECO:0000256" key="2">
    <source>
        <dbReference type="ARBA" id="ARBA00022748"/>
    </source>
</evidence>
<gene>
    <name evidence="4" type="ORF">SAMN04488124_1301</name>
</gene>